<dbReference type="InterPro" id="IPR029026">
    <property type="entry name" value="tRNA_m1G_MTases_N"/>
</dbReference>
<dbReference type="HOGENOM" id="CLU_095692_2_0_5"/>
<evidence type="ECO:0000256" key="3">
    <source>
        <dbReference type="SAM" id="MobiDB-lite"/>
    </source>
</evidence>
<reference evidence="5 6" key="1">
    <citation type="submission" date="2012-02" db="EMBL/GenBank/DDBJ databases">
        <title>Shotgun genome sequence of Phaeospirillum photometricum DSM 122.</title>
        <authorList>
            <person name="Duquesne K."/>
            <person name="Sturgis J."/>
        </authorList>
    </citation>
    <scope>NUCLEOTIDE SEQUENCE [LARGE SCALE GENOMIC DNA]</scope>
    <source>
        <strain evidence="6">DSM122</strain>
    </source>
</reference>
<dbReference type="eggNOG" id="COG0566">
    <property type="taxonomic scope" value="Bacteria"/>
</dbReference>
<keyword evidence="2 5" id="KW-0808">Transferase</keyword>
<feature type="domain" description="tRNA/rRNA methyltransferase SpoU type" evidence="4">
    <location>
        <begin position="10"/>
        <end position="141"/>
    </location>
</feature>
<dbReference type="Pfam" id="PF00588">
    <property type="entry name" value="SpoU_methylase"/>
    <property type="match status" value="1"/>
</dbReference>
<dbReference type="EMBL" id="HE663493">
    <property type="protein sequence ID" value="CCG09830.1"/>
    <property type="molecule type" value="Genomic_DNA"/>
</dbReference>
<dbReference type="GO" id="GO:0008173">
    <property type="term" value="F:RNA methyltransferase activity"/>
    <property type="evidence" value="ECO:0007669"/>
    <property type="project" value="InterPro"/>
</dbReference>
<gene>
    <name evidence="5" type="ORF">RSPPHO_03204</name>
</gene>
<keyword evidence="1 5" id="KW-0489">Methyltransferase</keyword>
<evidence type="ECO:0000259" key="4">
    <source>
        <dbReference type="Pfam" id="PF00588"/>
    </source>
</evidence>
<feature type="compositionally biased region" description="Pro residues" evidence="3">
    <location>
        <begin position="154"/>
        <end position="163"/>
    </location>
</feature>
<dbReference type="GO" id="GO:0032259">
    <property type="term" value="P:methylation"/>
    <property type="evidence" value="ECO:0007669"/>
    <property type="project" value="UniProtKB-KW"/>
</dbReference>
<evidence type="ECO:0000256" key="2">
    <source>
        <dbReference type="ARBA" id="ARBA00022679"/>
    </source>
</evidence>
<dbReference type="KEGG" id="rpm:RSPPHO_03204"/>
<sequence length="201" mass="22144">MSMRGYFGIGVEGVSKPYNLGNVFRTAHAFDAAFVFTVRACYTQEEVAKVDTSDALSALPFYRFADVGDLVLPSGAQVVGIELTDDAVDLPSFRHPSRAVYVLGAERVGLSAPMLARCDHVIKIPMRFSINLGVAGALVMYDRLMTLGRFAPRPVRPGGPTEPAPEHRHGRAFFRTTESERLEHWRRPPPLAEVAEARSKD</sequence>
<evidence type="ECO:0000313" key="6">
    <source>
        <dbReference type="Proteomes" id="UP000033220"/>
    </source>
</evidence>
<feature type="region of interest" description="Disordered" evidence="3">
    <location>
        <begin position="152"/>
        <end position="201"/>
    </location>
</feature>
<name>H6SRA8_PARPM</name>
<dbReference type="GO" id="GO:0006396">
    <property type="term" value="P:RNA processing"/>
    <property type="evidence" value="ECO:0007669"/>
    <property type="project" value="InterPro"/>
</dbReference>
<dbReference type="InterPro" id="IPR029028">
    <property type="entry name" value="Alpha/beta_knot_MTases"/>
</dbReference>
<dbReference type="SUPFAM" id="SSF75217">
    <property type="entry name" value="alpha/beta knot"/>
    <property type="match status" value="1"/>
</dbReference>
<evidence type="ECO:0000256" key="1">
    <source>
        <dbReference type="ARBA" id="ARBA00022603"/>
    </source>
</evidence>
<dbReference type="PATRIC" id="fig|1150469.3.peg.3607"/>
<dbReference type="InterPro" id="IPR001537">
    <property type="entry name" value="SpoU_MeTrfase"/>
</dbReference>
<dbReference type="GO" id="GO:0003723">
    <property type="term" value="F:RNA binding"/>
    <property type="evidence" value="ECO:0007669"/>
    <property type="project" value="InterPro"/>
</dbReference>
<dbReference type="Gene3D" id="3.40.1280.10">
    <property type="match status" value="1"/>
</dbReference>
<accession>H6SRA8</accession>
<evidence type="ECO:0000313" key="5">
    <source>
        <dbReference type="EMBL" id="CCG09830.1"/>
    </source>
</evidence>
<protein>
    <submittedName>
        <fullName evidence="5">tRNA/rRNA methyltransferase (SpoU)</fullName>
    </submittedName>
</protein>
<dbReference type="InterPro" id="IPR051259">
    <property type="entry name" value="rRNA_Methyltransferase"/>
</dbReference>
<dbReference type="Proteomes" id="UP000033220">
    <property type="component" value="Chromosome DSM 122"/>
</dbReference>
<proteinExistence type="predicted"/>
<dbReference type="PANTHER" id="PTHR43191:SF2">
    <property type="entry name" value="RRNA METHYLTRANSFERASE 3, MITOCHONDRIAL"/>
    <property type="match status" value="1"/>
</dbReference>
<dbReference type="AlphaFoldDB" id="H6SRA8"/>
<dbReference type="PANTHER" id="PTHR43191">
    <property type="entry name" value="RRNA METHYLTRANSFERASE 3"/>
    <property type="match status" value="1"/>
</dbReference>
<keyword evidence="6" id="KW-1185">Reference proteome</keyword>
<organism evidence="5 6">
    <name type="scientific">Pararhodospirillum photometricum DSM 122</name>
    <dbReference type="NCBI Taxonomy" id="1150469"/>
    <lineage>
        <taxon>Bacteria</taxon>
        <taxon>Pseudomonadati</taxon>
        <taxon>Pseudomonadota</taxon>
        <taxon>Alphaproteobacteria</taxon>
        <taxon>Rhodospirillales</taxon>
        <taxon>Rhodospirillaceae</taxon>
        <taxon>Pararhodospirillum</taxon>
    </lineage>
</organism>
<feature type="compositionally biased region" description="Basic and acidic residues" evidence="3">
    <location>
        <begin position="177"/>
        <end position="186"/>
    </location>
</feature>
<dbReference type="CDD" id="cd18098">
    <property type="entry name" value="SpoU-like"/>
    <property type="match status" value="1"/>
</dbReference>
<dbReference type="STRING" id="1150469.RSPPHO_03204"/>